<dbReference type="InterPro" id="IPR002560">
    <property type="entry name" value="Transposase_DDE"/>
</dbReference>
<feature type="domain" description="Transposase IS204/IS1001/IS1096/IS1165 DDE" evidence="1">
    <location>
        <begin position="435"/>
        <end position="572"/>
    </location>
</feature>
<protein>
    <submittedName>
        <fullName evidence="2">ISL3 family transposase</fullName>
    </submittedName>
</protein>
<evidence type="ECO:0000259" key="1">
    <source>
        <dbReference type="Pfam" id="PF01610"/>
    </source>
</evidence>
<accession>A0AA92W2R8</accession>
<dbReference type="Proteomes" id="UP000285236">
    <property type="component" value="Unassembled WGS sequence"/>
</dbReference>
<proteinExistence type="predicted"/>
<feature type="domain" description="Transposase IS204/IS1001/IS1096/IS1165 DDE" evidence="1">
    <location>
        <begin position="199"/>
        <end position="293"/>
    </location>
</feature>
<name>A0AA92W2R8_9BACT</name>
<comment type="caution">
    <text evidence="2">The sequence shown here is derived from an EMBL/GenBank/DDBJ whole genome shotgun (WGS) entry which is preliminary data.</text>
</comment>
<gene>
    <name evidence="2" type="ORF">DWW35_16035</name>
</gene>
<dbReference type="PANTHER" id="PTHR33498">
    <property type="entry name" value="TRANSPOSASE FOR INSERTION SEQUENCE ELEMENT IS1557"/>
    <property type="match status" value="1"/>
</dbReference>
<sequence length="582" mass="66622">MSDKKCKFISVQKIRLTMETIANICKGTENLGNNQTDLKLNAFEVGENLVAFLIPHFANFVIINYTITEDEVALTLKSKSTCACCDRCHIETHHTRGWQKRKVTMPPLGGKRFTLILYMRKFHCKADGHFFTEQQPDWLNKYARFSIDCTRLMNQVHLQMSSVSASRILSDMGIHCCPNTCINHLKNIKLASDRTATNIGIDDFAKRKGYSYGSAIVNHDTGQVLELIDSRDSEKVAEVLSLYHHVSTITRDRGKCYIKAIKKALPAATVVADKFHIMENLTKALFPQVQSRFLHERKRLLDKSEIGPKPPVLDQSWVLQGIYASLDSMSKDVEKAKTLAKRKLCLQMHVNQELSIKDIHDKTGYSSCEIKKLLDATYESFLNPSQLWVYKNVKYISDRILEKKTLEYSGVVKGVHGSGKKYAMKMLLSILREKWKNEYGEYKERMRKFLSKESIRMEEHDLWNAIVHFNSRPKTESVKIFMQQKNMYDLKYFVSTFQGILSGENKMGLYKWINMAIGCGVDGIEKFAMGLLDDYQAIKNSITSKWNNGILEGTVCKIKTVKRIMAGRASITLLEKKVALKL</sequence>
<dbReference type="InterPro" id="IPR047951">
    <property type="entry name" value="Transpos_ISL3"/>
</dbReference>
<evidence type="ECO:0000313" key="3">
    <source>
        <dbReference type="Proteomes" id="UP000285236"/>
    </source>
</evidence>
<evidence type="ECO:0000313" key="2">
    <source>
        <dbReference type="EMBL" id="RGU88124.1"/>
    </source>
</evidence>
<dbReference type="Pfam" id="PF01610">
    <property type="entry name" value="DDE_Tnp_ISL3"/>
    <property type="match status" value="2"/>
</dbReference>
<organism evidence="2 3">
    <name type="scientific">Segatella copri</name>
    <dbReference type="NCBI Taxonomy" id="165179"/>
    <lineage>
        <taxon>Bacteria</taxon>
        <taxon>Pseudomonadati</taxon>
        <taxon>Bacteroidota</taxon>
        <taxon>Bacteroidia</taxon>
        <taxon>Bacteroidales</taxon>
        <taxon>Prevotellaceae</taxon>
        <taxon>Segatella</taxon>
    </lineage>
</organism>
<reference evidence="2 3" key="1">
    <citation type="submission" date="2018-08" db="EMBL/GenBank/DDBJ databases">
        <title>A genome reference for cultivated species of the human gut microbiota.</title>
        <authorList>
            <person name="Zou Y."/>
            <person name="Xue W."/>
            <person name="Luo G."/>
        </authorList>
    </citation>
    <scope>NUCLEOTIDE SEQUENCE [LARGE SCALE GENOMIC DNA]</scope>
    <source>
        <strain evidence="2 3">AF15-25</strain>
    </source>
</reference>
<dbReference type="EMBL" id="QRYP01000116">
    <property type="protein sequence ID" value="RGU88124.1"/>
    <property type="molecule type" value="Genomic_DNA"/>
</dbReference>
<dbReference type="PANTHER" id="PTHR33498:SF1">
    <property type="entry name" value="TRANSPOSASE FOR INSERTION SEQUENCE ELEMENT IS1557"/>
    <property type="match status" value="1"/>
</dbReference>
<dbReference type="NCBIfam" id="NF033550">
    <property type="entry name" value="transpos_ISL3"/>
    <property type="match status" value="1"/>
</dbReference>
<dbReference type="AlphaFoldDB" id="A0AA92W2R8"/>